<dbReference type="Proteomes" id="UP000192042">
    <property type="component" value="Chromosome I"/>
</dbReference>
<keyword evidence="3 5" id="KW-0378">Hydrolase</keyword>
<dbReference type="Gene3D" id="3.10.300.10">
    <property type="entry name" value="Methylpurine-DNA glycosylase (MPG)"/>
    <property type="match status" value="2"/>
</dbReference>
<dbReference type="PANTHER" id="PTHR10429">
    <property type="entry name" value="DNA-3-METHYLADENINE GLYCOSYLASE"/>
    <property type="match status" value="1"/>
</dbReference>
<dbReference type="HAMAP" id="MF_00527">
    <property type="entry name" value="3MGH"/>
    <property type="match status" value="1"/>
</dbReference>
<dbReference type="InterPro" id="IPR036995">
    <property type="entry name" value="MPG_sf"/>
</dbReference>
<evidence type="ECO:0000313" key="6">
    <source>
        <dbReference type="EMBL" id="SLM47846.1"/>
    </source>
</evidence>
<dbReference type="CDD" id="cd00540">
    <property type="entry name" value="AAG"/>
    <property type="match status" value="1"/>
</dbReference>
<protein>
    <recommendedName>
        <fullName evidence="5">Putative 3-methyladenine DNA glycosylase</fullName>
        <ecNumber evidence="5">3.2.2.-</ecNumber>
    </recommendedName>
</protein>
<dbReference type="NCBIfam" id="TIGR00567">
    <property type="entry name" value="3mg"/>
    <property type="match status" value="1"/>
</dbReference>
<dbReference type="AlphaFoldDB" id="A0A1W1I4B7"/>
<dbReference type="PANTHER" id="PTHR10429:SF0">
    <property type="entry name" value="DNA-3-METHYLADENINE GLYCOSYLASE"/>
    <property type="match status" value="1"/>
</dbReference>
<keyword evidence="6" id="KW-0326">Glycosidase</keyword>
<comment type="similarity">
    <text evidence="1 5">Belongs to the DNA glycosylase MPG family.</text>
</comment>
<dbReference type="SUPFAM" id="SSF50486">
    <property type="entry name" value="FMT C-terminal domain-like"/>
    <property type="match status" value="1"/>
</dbReference>
<evidence type="ECO:0000256" key="1">
    <source>
        <dbReference type="ARBA" id="ARBA00009232"/>
    </source>
</evidence>
<dbReference type="GO" id="GO:0006284">
    <property type="term" value="P:base-excision repair"/>
    <property type="evidence" value="ECO:0007669"/>
    <property type="project" value="InterPro"/>
</dbReference>
<dbReference type="InterPro" id="IPR003180">
    <property type="entry name" value="MPG"/>
</dbReference>
<evidence type="ECO:0000256" key="4">
    <source>
        <dbReference type="ARBA" id="ARBA00023204"/>
    </source>
</evidence>
<keyword evidence="2 5" id="KW-0227">DNA damage</keyword>
<dbReference type="Pfam" id="PF02245">
    <property type="entry name" value="Pur_DNA_glyco"/>
    <property type="match status" value="1"/>
</dbReference>
<evidence type="ECO:0000256" key="2">
    <source>
        <dbReference type="ARBA" id="ARBA00022763"/>
    </source>
</evidence>
<keyword evidence="7" id="KW-1185">Reference proteome</keyword>
<dbReference type="InterPro" id="IPR011034">
    <property type="entry name" value="Formyl_transferase-like_C_sf"/>
</dbReference>
<dbReference type="EC" id="3.2.2.-" evidence="5"/>
<sequence>MVKNSSFMCNILPRAYFNRPTLTVARSLVGKYLVRENGTGQLAGRIIEVEAYVGPSDKACHASKGRTARTDVLFGSPGVSYVYLIYGMYHCLNVVTDREEFPAAVLIRAIQLDGLLIDGPGRVCRALGIDRTLNRLDMTIGKQLWFEEREKRTGRTPIGAFPRIGVDYAGSWAKKPWRFRLLSGEPALSGRRALRS</sequence>
<dbReference type="GO" id="GO:0003677">
    <property type="term" value="F:DNA binding"/>
    <property type="evidence" value="ECO:0007669"/>
    <property type="project" value="InterPro"/>
</dbReference>
<evidence type="ECO:0000256" key="3">
    <source>
        <dbReference type="ARBA" id="ARBA00022801"/>
    </source>
</evidence>
<dbReference type="GO" id="GO:0003905">
    <property type="term" value="F:alkylbase DNA N-glycosylase activity"/>
    <property type="evidence" value="ECO:0007669"/>
    <property type="project" value="InterPro"/>
</dbReference>
<keyword evidence="4 5" id="KW-0234">DNA repair</keyword>
<evidence type="ECO:0000313" key="7">
    <source>
        <dbReference type="Proteomes" id="UP000192042"/>
    </source>
</evidence>
<reference evidence="6 7" key="1">
    <citation type="submission" date="2017-03" db="EMBL/GenBank/DDBJ databases">
        <authorList>
            <person name="Afonso C.L."/>
            <person name="Miller P.J."/>
            <person name="Scott M.A."/>
            <person name="Spackman E."/>
            <person name="Goraichik I."/>
            <person name="Dimitrov K.M."/>
            <person name="Suarez D.L."/>
            <person name="Swayne D.E."/>
        </authorList>
    </citation>
    <scope>NUCLEOTIDE SEQUENCE [LARGE SCALE GENOMIC DNA]</scope>
    <source>
        <strain evidence="6">Genome sequencing of Nitrospira japonica strain NJ11</strain>
    </source>
</reference>
<name>A0A1W1I4B7_9BACT</name>
<organism evidence="6 7">
    <name type="scientific">Nitrospira japonica</name>
    <dbReference type="NCBI Taxonomy" id="1325564"/>
    <lineage>
        <taxon>Bacteria</taxon>
        <taxon>Pseudomonadati</taxon>
        <taxon>Nitrospirota</taxon>
        <taxon>Nitrospiria</taxon>
        <taxon>Nitrospirales</taxon>
        <taxon>Nitrospiraceae</taxon>
        <taxon>Nitrospira</taxon>
    </lineage>
</organism>
<proteinExistence type="inferred from homology"/>
<dbReference type="KEGG" id="nja:NSJP_1674"/>
<gene>
    <name evidence="6" type="ORF">NSJP_1674</name>
</gene>
<evidence type="ECO:0000256" key="5">
    <source>
        <dbReference type="HAMAP-Rule" id="MF_00527"/>
    </source>
</evidence>
<dbReference type="STRING" id="1325564.NSJP_1674"/>
<dbReference type="EMBL" id="LT828648">
    <property type="protein sequence ID" value="SLM47846.1"/>
    <property type="molecule type" value="Genomic_DNA"/>
</dbReference>
<accession>A0A1W1I4B7</accession>